<keyword evidence="10" id="KW-1185">Reference proteome</keyword>
<evidence type="ECO:0000256" key="2">
    <source>
        <dbReference type="ARBA" id="ARBA00006706"/>
    </source>
</evidence>
<dbReference type="Pfam" id="PF00348">
    <property type="entry name" value="polyprenyl_synt"/>
    <property type="match status" value="1"/>
</dbReference>
<gene>
    <name evidence="9" type="primary">preA</name>
    <name evidence="9" type="ORF">SNAT2548_LOCUS11274</name>
</gene>
<protein>
    <submittedName>
        <fullName evidence="9">PreA protein</fullName>
    </submittedName>
</protein>
<name>A0A812LNS2_9DINO</name>
<comment type="caution">
    <text evidence="9">The sequence shown here is derived from an EMBL/GenBank/DDBJ whole genome shotgun (WGS) entry which is preliminary data.</text>
</comment>
<keyword evidence="4" id="KW-0479">Metal-binding</keyword>
<dbReference type="PROSITE" id="PS00723">
    <property type="entry name" value="POLYPRENYL_SYNTHASE_1"/>
    <property type="match status" value="1"/>
</dbReference>
<comment type="cofactor">
    <cofactor evidence="1">
        <name>Mg(2+)</name>
        <dbReference type="ChEBI" id="CHEBI:18420"/>
    </cofactor>
</comment>
<dbReference type="InterPro" id="IPR049230">
    <property type="entry name" value="DUF6827"/>
</dbReference>
<evidence type="ECO:0000256" key="1">
    <source>
        <dbReference type="ARBA" id="ARBA00001946"/>
    </source>
</evidence>
<dbReference type="GO" id="GO:0046872">
    <property type="term" value="F:metal ion binding"/>
    <property type="evidence" value="ECO:0007669"/>
    <property type="project" value="UniProtKB-KW"/>
</dbReference>
<sequence>MALSALRGVALGAGRSARLLVRPPTMPATRLTGMCARLPLQAAATRSYTTMQKYSRDDVLSTLDEYHATVMSTNWADYLILVYSVPFWEAELEKLTSVVQPYLHEPDVGKKFKEIQEMMDVFYQCEDIRDHLNELAELATRASGFMGTGFAAEEKVENMDDHAKQAAEAYGKMLEKTRSGHLAPEAQVQVRQHAPLLLLSAQRAGGNVEGSSAALRGMRRLAHRVERGSGKILEDLLKKSQVQELRGLTFADVEEMEQMLEELYVRPDESSDDGNRQLQGMGFRRDQVSDRGLKELIDRGLRDEPLPAAQEPPPTWPSKEEGGPQAALQASFRCIGKELGAVNAKLDGASLAETATSELVREEVLRLFASGGKRLRPALTLLTAAATGASEGAMANVAALAAAVEVLHSASLVHDDILDDADKRRGEETAHLRLGERSATLVGDFLFATASVLVAEIGSLPTVLLISKVVADFGRGELAQSAVRFEAVDYSLEDYLAKSFYKTASLLAAACHAAAVLSKQVSAATDLELSSA</sequence>
<feature type="region of interest" description="Disordered" evidence="7">
    <location>
        <begin position="299"/>
        <end position="324"/>
    </location>
</feature>
<evidence type="ECO:0000256" key="7">
    <source>
        <dbReference type="SAM" id="MobiDB-lite"/>
    </source>
</evidence>
<organism evidence="9 10">
    <name type="scientific">Symbiodinium natans</name>
    <dbReference type="NCBI Taxonomy" id="878477"/>
    <lineage>
        <taxon>Eukaryota</taxon>
        <taxon>Sar</taxon>
        <taxon>Alveolata</taxon>
        <taxon>Dinophyceae</taxon>
        <taxon>Suessiales</taxon>
        <taxon>Symbiodiniaceae</taxon>
        <taxon>Symbiodinium</taxon>
    </lineage>
</organism>
<dbReference type="Proteomes" id="UP000604046">
    <property type="component" value="Unassembled WGS sequence"/>
</dbReference>
<evidence type="ECO:0000259" key="8">
    <source>
        <dbReference type="Pfam" id="PF20715"/>
    </source>
</evidence>
<dbReference type="PANTHER" id="PTHR12001:SF69">
    <property type="entry name" value="ALL TRANS-POLYPRENYL-DIPHOSPHATE SYNTHASE PDSS1"/>
    <property type="match status" value="1"/>
</dbReference>
<dbReference type="InterPro" id="IPR000092">
    <property type="entry name" value="Polyprenyl_synt"/>
</dbReference>
<feature type="compositionally biased region" description="Basic and acidic residues" evidence="7">
    <location>
        <begin position="266"/>
        <end position="275"/>
    </location>
</feature>
<evidence type="ECO:0000256" key="5">
    <source>
        <dbReference type="ARBA" id="ARBA00022842"/>
    </source>
</evidence>
<dbReference type="InterPro" id="IPR033749">
    <property type="entry name" value="Polyprenyl_synt_CS"/>
</dbReference>
<keyword evidence="3" id="KW-0808">Transferase</keyword>
<keyword evidence="6" id="KW-0414">Isoprene biosynthesis</keyword>
<feature type="domain" description="DUF6827" evidence="8">
    <location>
        <begin position="55"/>
        <end position="176"/>
    </location>
</feature>
<evidence type="ECO:0000313" key="9">
    <source>
        <dbReference type="EMBL" id="CAE7243385.1"/>
    </source>
</evidence>
<evidence type="ECO:0000256" key="4">
    <source>
        <dbReference type="ARBA" id="ARBA00022723"/>
    </source>
</evidence>
<dbReference type="InterPro" id="IPR008949">
    <property type="entry name" value="Isoprenoid_synthase_dom_sf"/>
</dbReference>
<accession>A0A812LNS2</accession>
<dbReference type="Pfam" id="PF20715">
    <property type="entry name" value="DUF6827"/>
    <property type="match status" value="1"/>
</dbReference>
<dbReference type="GO" id="GO:0004659">
    <property type="term" value="F:prenyltransferase activity"/>
    <property type="evidence" value="ECO:0007669"/>
    <property type="project" value="InterPro"/>
</dbReference>
<evidence type="ECO:0000256" key="6">
    <source>
        <dbReference type="ARBA" id="ARBA00023229"/>
    </source>
</evidence>
<dbReference type="Gene3D" id="1.10.600.10">
    <property type="entry name" value="Farnesyl Diphosphate Synthase"/>
    <property type="match status" value="1"/>
</dbReference>
<dbReference type="GO" id="GO:1901663">
    <property type="term" value="P:quinone biosynthetic process"/>
    <property type="evidence" value="ECO:0007669"/>
    <property type="project" value="UniProtKB-ARBA"/>
</dbReference>
<keyword evidence="5" id="KW-0460">Magnesium</keyword>
<dbReference type="OrthoDB" id="9927103at2759"/>
<dbReference type="GO" id="GO:0008299">
    <property type="term" value="P:isoprenoid biosynthetic process"/>
    <property type="evidence" value="ECO:0007669"/>
    <property type="project" value="UniProtKB-KW"/>
</dbReference>
<dbReference type="PANTHER" id="PTHR12001">
    <property type="entry name" value="GERANYLGERANYL PYROPHOSPHATE SYNTHASE"/>
    <property type="match status" value="1"/>
</dbReference>
<proteinExistence type="inferred from homology"/>
<dbReference type="SUPFAM" id="SSF48576">
    <property type="entry name" value="Terpenoid synthases"/>
    <property type="match status" value="1"/>
</dbReference>
<comment type="similarity">
    <text evidence="2">Belongs to the FPP/GGPP synthase family.</text>
</comment>
<dbReference type="AlphaFoldDB" id="A0A812LNS2"/>
<feature type="region of interest" description="Disordered" evidence="7">
    <location>
        <begin position="266"/>
        <end position="285"/>
    </location>
</feature>
<evidence type="ECO:0000256" key="3">
    <source>
        <dbReference type="ARBA" id="ARBA00022679"/>
    </source>
</evidence>
<reference evidence="9" key="1">
    <citation type="submission" date="2021-02" db="EMBL/GenBank/DDBJ databases">
        <authorList>
            <person name="Dougan E. K."/>
            <person name="Rhodes N."/>
            <person name="Thang M."/>
            <person name="Chan C."/>
        </authorList>
    </citation>
    <scope>NUCLEOTIDE SEQUENCE</scope>
</reference>
<dbReference type="EMBL" id="CAJNDS010001001">
    <property type="protein sequence ID" value="CAE7243385.1"/>
    <property type="molecule type" value="Genomic_DNA"/>
</dbReference>
<evidence type="ECO:0000313" key="10">
    <source>
        <dbReference type="Proteomes" id="UP000604046"/>
    </source>
</evidence>